<gene>
    <name evidence="3" type="ORF">IV203_018381</name>
</gene>
<feature type="region of interest" description="Disordered" evidence="1">
    <location>
        <begin position="148"/>
        <end position="189"/>
    </location>
</feature>
<dbReference type="Pfam" id="PF03909">
    <property type="entry name" value="BSD"/>
    <property type="match status" value="1"/>
</dbReference>
<feature type="region of interest" description="Disordered" evidence="1">
    <location>
        <begin position="261"/>
        <end position="286"/>
    </location>
</feature>
<feature type="compositionally biased region" description="Polar residues" evidence="1">
    <location>
        <begin position="267"/>
        <end position="286"/>
    </location>
</feature>
<comment type="caution">
    <text evidence="3">The sequence shown here is derived from an EMBL/GenBank/DDBJ whole genome shotgun (WGS) entry which is preliminary data.</text>
</comment>
<dbReference type="InterPro" id="IPR005607">
    <property type="entry name" value="BSD_dom"/>
</dbReference>
<proteinExistence type="predicted"/>
<dbReference type="AlphaFoldDB" id="A0A9K3Q5W6"/>
<accession>A0A9K3Q5W6</accession>
<protein>
    <submittedName>
        <fullName evidence="3">BSD domain containing protein</fullName>
    </submittedName>
</protein>
<name>A0A9K3Q5W6_9STRA</name>
<dbReference type="EMBL" id="JAGRRH010000003">
    <property type="protein sequence ID" value="KAG7372238.1"/>
    <property type="molecule type" value="Genomic_DNA"/>
</dbReference>
<reference evidence="3" key="1">
    <citation type="journal article" date="2021" name="Sci. Rep.">
        <title>Diploid genomic architecture of Nitzschia inconspicua, an elite biomass production diatom.</title>
        <authorList>
            <person name="Oliver A."/>
            <person name="Podell S."/>
            <person name="Pinowska A."/>
            <person name="Traller J.C."/>
            <person name="Smith S.R."/>
            <person name="McClure R."/>
            <person name="Beliaev A."/>
            <person name="Bohutskyi P."/>
            <person name="Hill E.A."/>
            <person name="Rabines A."/>
            <person name="Zheng H."/>
            <person name="Allen L.Z."/>
            <person name="Kuo A."/>
            <person name="Grigoriev I.V."/>
            <person name="Allen A.E."/>
            <person name="Hazlebeck D."/>
            <person name="Allen E.E."/>
        </authorList>
    </citation>
    <scope>NUCLEOTIDE SEQUENCE</scope>
    <source>
        <strain evidence="3">Hildebrandi</strain>
    </source>
</reference>
<feature type="compositionally biased region" description="Polar residues" evidence="1">
    <location>
        <begin position="159"/>
        <end position="173"/>
    </location>
</feature>
<feature type="region of interest" description="Disordered" evidence="1">
    <location>
        <begin position="204"/>
        <end position="233"/>
    </location>
</feature>
<dbReference type="OrthoDB" id="49532at2759"/>
<evidence type="ECO:0000256" key="1">
    <source>
        <dbReference type="SAM" id="MobiDB-lite"/>
    </source>
</evidence>
<dbReference type="Proteomes" id="UP000693970">
    <property type="component" value="Unassembled WGS sequence"/>
</dbReference>
<keyword evidence="4" id="KW-1185">Reference proteome</keyword>
<organism evidence="3 4">
    <name type="scientific">Nitzschia inconspicua</name>
    <dbReference type="NCBI Taxonomy" id="303405"/>
    <lineage>
        <taxon>Eukaryota</taxon>
        <taxon>Sar</taxon>
        <taxon>Stramenopiles</taxon>
        <taxon>Ochrophyta</taxon>
        <taxon>Bacillariophyta</taxon>
        <taxon>Bacillariophyceae</taxon>
        <taxon>Bacillariophycidae</taxon>
        <taxon>Bacillariales</taxon>
        <taxon>Bacillariaceae</taxon>
        <taxon>Nitzschia</taxon>
    </lineage>
</organism>
<feature type="compositionally biased region" description="Basic and acidic residues" evidence="1">
    <location>
        <begin position="219"/>
        <end position="230"/>
    </location>
</feature>
<evidence type="ECO:0000259" key="2">
    <source>
        <dbReference type="Pfam" id="PF03909"/>
    </source>
</evidence>
<feature type="domain" description="BSD" evidence="2">
    <location>
        <begin position="64"/>
        <end position="90"/>
    </location>
</feature>
<reference evidence="3" key="2">
    <citation type="submission" date="2021-04" db="EMBL/GenBank/DDBJ databases">
        <authorList>
            <person name="Podell S."/>
        </authorList>
    </citation>
    <scope>NUCLEOTIDE SEQUENCE</scope>
    <source>
        <strain evidence="3">Hildebrandi</strain>
    </source>
</reference>
<evidence type="ECO:0000313" key="4">
    <source>
        <dbReference type="Proteomes" id="UP000693970"/>
    </source>
</evidence>
<evidence type="ECO:0000313" key="3">
    <source>
        <dbReference type="EMBL" id="KAG7372238.1"/>
    </source>
</evidence>
<sequence>MASAGWSNPVLKVRALTEVSERRKRPSTYTDPLTKSPDMKEFLSDFYKNVYKETKKEWYRAERAKYPALQKNYDDLCGKTVSYEDFWMRYERRCNLDRVMTELADRDAAQVEQTKKAVSGYISKAWNIVPAPGGNDTGGDVVAQVDTTSTREGEAVPQDLSSGDQNDLITSKTKVNEEGDGMSSPQTSIRESISKALGATGLSAPFSVLPSPPPTASKECLKEESTKEKTPSVAQTAALHGIQKSEKQDSIVEELQNRISGSKKLTEQASTAKHSPASTTTKTENSKNVWAPTAVSSLNAEDVGHDNQMADALALLLLVMFLIVTNLPL</sequence>